<keyword evidence="4" id="KW-0408">Iron</keyword>
<feature type="binding site" evidence="4">
    <location>
        <position position="203"/>
    </location>
    <ligand>
        <name>[3Fe-4S] cluster</name>
        <dbReference type="ChEBI" id="CHEBI:21137"/>
    </ligand>
</feature>
<dbReference type="PANTHER" id="PTHR11800:SF2">
    <property type="entry name" value="DNA-DIRECTED RNA POLYMERASE II SUBUNIT RPB3"/>
    <property type="match status" value="1"/>
</dbReference>
<comment type="catalytic activity">
    <reaction evidence="4">
        <text>RNA(n) + a ribonucleoside 5'-triphosphate = RNA(n+1) + diphosphate</text>
        <dbReference type="Rhea" id="RHEA:21248"/>
        <dbReference type="Rhea" id="RHEA-COMP:14527"/>
        <dbReference type="Rhea" id="RHEA-COMP:17342"/>
        <dbReference type="ChEBI" id="CHEBI:33019"/>
        <dbReference type="ChEBI" id="CHEBI:61557"/>
        <dbReference type="ChEBI" id="CHEBI:140395"/>
        <dbReference type="EC" id="2.7.7.6"/>
    </reaction>
</comment>
<keyword evidence="1 4" id="KW-0240">DNA-directed RNA polymerase</keyword>
<name>A0A520KED7_9CREN</name>
<evidence type="ECO:0000313" key="9">
    <source>
        <dbReference type="Proteomes" id="UP000317265"/>
    </source>
</evidence>
<dbReference type="GO" id="GO:0005737">
    <property type="term" value="C:cytoplasm"/>
    <property type="evidence" value="ECO:0007669"/>
    <property type="project" value="UniProtKB-SubCell"/>
</dbReference>
<reference evidence="7 9" key="1">
    <citation type="journal article" date="2019" name="Nat. Microbiol.">
        <title>Expanding anaerobic alkane metabolism in the domain of Archaea.</title>
        <authorList>
            <person name="Wang Y."/>
            <person name="Wegener G."/>
            <person name="Hou J."/>
            <person name="Wang F."/>
            <person name="Xiao X."/>
        </authorList>
    </citation>
    <scope>NUCLEOTIDE SEQUENCE [LARGE SCALE GENOMIC DNA]</scope>
    <source>
        <strain evidence="7">WYZ-LMO11</strain>
    </source>
</reference>
<comment type="similarity">
    <text evidence="3 4">Belongs to the archaeal Rpo3/eukaryotic RPB3 RNA polymerase subunit family.</text>
</comment>
<dbReference type="GO" id="GO:0003677">
    <property type="term" value="F:DNA binding"/>
    <property type="evidence" value="ECO:0007669"/>
    <property type="project" value="UniProtKB-UniRule"/>
</dbReference>
<comment type="function">
    <text evidence="4">DNA-dependent RNA polymerase (RNAP) catalyzes the transcription of DNA into RNA using the four ribonucleoside triphosphates as substrates.</text>
</comment>
<dbReference type="Gene3D" id="3.30.70.20">
    <property type="match status" value="1"/>
</dbReference>
<evidence type="ECO:0000256" key="4">
    <source>
        <dbReference type="HAMAP-Rule" id="MF_00320"/>
    </source>
</evidence>
<sequence length="274" mass="30307">MELEFSSDAQLHLIFRGADLAFVNAIRRIIMADLLIPAIDKVYIFENTSILHDEILANRLSMIPLKGGENLVPPDKCNCGGKGCPQCEAILSLEVEASENFTIVYSNKLKSEGSVYPVSENIPIVKLNAGQKISLEAHARLGKGRDHAKWQPVSVCVIKYQPVISINEKCDVCGICLERCPKKILEVKNKKLIVTSIWKCSLCKVCEEVCPNSAINVSYNDNVLQLTIETTGSRSNEELLIMACEYLINKCEELKESINSAIGVISHGKENITN</sequence>
<dbReference type="GO" id="GO:0016491">
    <property type="term" value="F:oxidoreductase activity"/>
    <property type="evidence" value="ECO:0007669"/>
    <property type="project" value="UniProtKB-ARBA"/>
</dbReference>
<evidence type="ECO:0000313" key="8">
    <source>
        <dbReference type="Proteomes" id="UP000316080"/>
    </source>
</evidence>
<gene>
    <name evidence="4" type="primary">rpo3</name>
    <name evidence="4" type="synonym">rpoD</name>
    <name evidence="7" type="ORF">DSO09_04510</name>
    <name evidence="6" type="ORF">EF809_05515</name>
</gene>
<comment type="subcellular location">
    <subcellularLocation>
        <location evidence="4">Cytoplasm</location>
    </subcellularLocation>
</comment>
<dbReference type="HAMAP" id="MF_00320">
    <property type="entry name" value="RNApol_arch_Rpo3"/>
    <property type="match status" value="1"/>
</dbReference>
<organism evidence="6 8">
    <name type="scientific">Thermoproteota archaeon</name>
    <dbReference type="NCBI Taxonomy" id="2056631"/>
    <lineage>
        <taxon>Archaea</taxon>
        <taxon>Thermoproteota</taxon>
    </lineage>
</organism>
<keyword evidence="4" id="KW-0411">Iron-sulfur</keyword>
<keyword evidence="2 4" id="KW-0804">Transcription</keyword>
<dbReference type="Pfam" id="PF01000">
    <property type="entry name" value="RNA_pol_A_bac"/>
    <property type="match status" value="1"/>
</dbReference>
<keyword evidence="4 6" id="KW-0808">Transferase</keyword>
<proteinExistence type="inferred from homology"/>
<keyword evidence="4" id="KW-0963">Cytoplasm</keyword>
<evidence type="ECO:0000313" key="7">
    <source>
        <dbReference type="EMBL" id="TDA38419.1"/>
    </source>
</evidence>
<dbReference type="PANTHER" id="PTHR11800">
    <property type="entry name" value="DNA-DIRECTED RNA POLYMERASE"/>
    <property type="match status" value="1"/>
</dbReference>
<dbReference type="Gene3D" id="2.170.120.12">
    <property type="entry name" value="DNA-directed RNA polymerase, insert domain"/>
    <property type="match status" value="1"/>
</dbReference>
<dbReference type="GO" id="GO:0051538">
    <property type="term" value="F:3 iron, 4 sulfur cluster binding"/>
    <property type="evidence" value="ECO:0007669"/>
    <property type="project" value="UniProtKB-KW"/>
</dbReference>
<accession>A0A520KED7</accession>
<dbReference type="GO" id="GO:0003899">
    <property type="term" value="F:DNA-directed RNA polymerase activity"/>
    <property type="evidence" value="ECO:0007669"/>
    <property type="project" value="UniProtKB-UniRule"/>
</dbReference>
<dbReference type="InterPro" id="IPR036643">
    <property type="entry name" value="RNApol_insert_sf"/>
</dbReference>
<dbReference type="InterPro" id="IPR011262">
    <property type="entry name" value="DNA-dir_RNA_pol_insert"/>
</dbReference>
<evidence type="ECO:0000256" key="2">
    <source>
        <dbReference type="ARBA" id="ARBA00023163"/>
    </source>
</evidence>
<dbReference type="InterPro" id="IPR036603">
    <property type="entry name" value="RBP11-like"/>
</dbReference>
<dbReference type="SUPFAM" id="SSF55257">
    <property type="entry name" value="RBP11-like subunits of RNA polymerase"/>
    <property type="match status" value="1"/>
</dbReference>
<dbReference type="GO" id="GO:0046983">
    <property type="term" value="F:protein dimerization activity"/>
    <property type="evidence" value="ECO:0007669"/>
    <property type="project" value="InterPro"/>
</dbReference>
<comment type="cofactor">
    <cofactor evidence="4">
        <name>[3Fe-4S] cluster</name>
        <dbReference type="ChEBI" id="CHEBI:21137"/>
    </cofactor>
    <text evidence="4">Binds 1 [3Fe-4S] cluster.</text>
</comment>
<dbReference type="Pfam" id="PF01193">
    <property type="entry name" value="RNA_pol_L"/>
    <property type="match status" value="1"/>
</dbReference>
<comment type="caution">
    <text evidence="6">The sequence shown here is derived from an EMBL/GenBank/DDBJ whole genome shotgun (WGS) entry which is preliminary data.</text>
</comment>
<dbReference type="GO" id="GO:0006351">
    <property type="term" value="P:DNA-templated transcription"/>
    <property type="evidence" value="ECO:0007669"/>
    <property type="project" value="UniProtKB-UniRule"/>
</dbReference>
<dbReference type="NCBIfam" id="NF001988">
    <property type="entry name" value="PRK00783.1"/>
    <property type="match status" value="1"/>
</dbReference>
<dbReference type="InterPro" id="IPR017896">
    <property type="entry name" value="4Fe4S_Fe-S-bd"/>
</dbReference>
<dbReference type="GO" id="GO:0046872">
    <property type="term" value="F:metal ion binding"/>
    <property type="evidence" value="ECO:0007669"/>
    <property type="project" value="UniProtKB-KW"/>
</dbReference>
<dbReference type="EC" id="2.7.7.6" evidence="4"/>
<dbReference type="InterPro" id="IPR050518">
    <property type="entry name" value="Rpo3/RPB3_RNA_Pol_subunit"/>
</dbReference>
<feature type="binding site" evidence="4">
    <location>
        <position position="206"/>
    </location>
    <ligand>
        <name>[3Fe-4S] cluster</name>
        <dbReference type="ChEBI" id="CHEBI:21137"/>
    </ligand>
</feature>
<evidence type="ECO:0000256" key="3">
    <source>
        <dbReference type="ARBA" id="ARBA00025804"/>
    </source>
</evidence>
<keyword evidence="4" id="KW-0003">3Fe-4S</keyword>
<dbReference type="PROSITE" id="PS51379">
    <property type="entry name" value="4FE4S_FER_2"/>
    <property type="match status" value="2"/>
</dbReference>
<dbReference type="PROSITE" id="PS00198">
    <property type="entry name" value="4FE4S_FER_1"/>
    <property type="match status" value="1"/>
</dbReference>
<feature type="binding site" evidence="4">
    <location>
        <position position="200"/>
    </location>
    <ligand>
        <name>[3Fe-4S] cluster</name>
        <dbReference type="ChEBI" id="CHEBI:21137"/>
    </ligand>
</feature>
<dbReference type="InterPro" id="IPR011263">
    <property type="entry name" value="DNA-dir_RNA_pol_RpoA/D/Rpb3"/>
</dbReference>
<dbReference type="SMART" id="SM00662">
    <property type="entry name" value="RPOLD"/>
    <property type="match status" value="1"/>
</dbReference>
<dbReference type="EMBL" id="QNVI01000052">
    <property type="protein sequence ID" value="TDA38419.1"/>
    <property type="molecule type" value="Genomic_DNA"/>
</dbReference>
<dbReference type="EMBL" id="RXIH01000044">
    <property type="protein sequence ID" value="RZN55418.1"/>
    <property type="molecule type" value="Genomic_DNA"/>
</dbReference>
<dbReference type="InterPro" id="IPR001514">
    <property type="entry name" value="DNA-dir_RNA_pol_30-40kDasu_CS"/>
</dbReference>
<evidence type="ECO:0000313" key="6">
    <source>
        <dbReference type="EMBL" id="RZN55418.1"/>
    </source>
</evidence>
<dbReference type="AlphaFoldDB" id="A0A520KED7"/>
<keyword evidence="4" id="KW-0479">Metal-binding</keyword>
<dbReference type="Proteomes" id="UP000317265">
    <property type="component" value="Unassembled WGS sequence"/>
</dbReference>
<dbReference type="InterPro" id="IPR022842">
    <property type="entry name" value="RNAP_Rpo3/Rpb3/RPAC1"/>
</dbReference>
<comment type="subunit">
    <text evidence="4">Part of the RNA polymerase complex.</text>
</comment>
<evidence type="ECO:0000256" key="1">
    <source>
        <dbReference type="ARBA" id="ARBA00022478"/>
    </source>
</evidence>
<reference evidence="6 8" key="2">
    <citation type="journal article" date="2019" name="Nat. Microbiol.">
        <title>Wide diversity of methane and short-chain alkane metabolisms in uncultured archaea.</title>
        <authorList>
            <person name="Borrel G."/>
            <person name="Adam P.S."/>
            <person name="McKay L.J."/>
            <person name="Chen L.X."/>
            <person name="Sierra-Garcia I.N."/>
            <person name="Sieber C.M."/>
            <person name="Letourneur Q."/>
            <person name="Ghozlane A."/>
            <person name="Andersen G.L."/>
            <person name="Li W.J."/>
            <person name="Hallam S.J."/>
            <person name="Muyzer G."/>
            <person name="de Oliveira V.M."/>
            <person name="Inskeep W.P."/>
            <person name="Banfield J.F."/>
            <person name="Gribaldo S."/>
        </authorList>
    </citation>
    <scope>NUCLEOTIDE SEQUENCE [LARGE SCALE GENOMIC DNA]</scope>
    <source>
        <strain evidence="6">Verst-YHS</strain>
    </source>
</reference>
<dbReference type="PROSITE" id="PS00446">
    <property type="entry name" value="RNA_POL_D_30KD"/>
    <property type="match status" value="1"/>
</dbReference>
<dbReference type="GO" id="GO:0000428">
    <property type="term" value="C:DNA-directed RNA polymerase complex"/>
    <property type="evidence" value="ECO:0007669"/>
    <property type="project" value="UniProtKB-KW"/>
</dbReference>
<dbReference type="SUPFAM" id="SSF56553">
    <property type="entry name" value="Insert subdomain of RNA polymerase alpha subunit"/>
    <property type="match status" value="1"/>
</dbReference>
<feature type="domain" description="4Fe-4S ferredoxin-type" evidence="5">
    <location>
        <begin position="160"/>
        <end position="190"/>
    </location>
</feature>
<feature type="domain" description="4Fe-4S ferredoxin-type" evidence="5">
    <location>
        <begin position="191"/>
        <end position="220"/>
    </location>
</feature>
<protein>
    <recommendedName>
        <fullName evidence="4">DNA-directed RNA polymerase subunit Rpo3</fullName>
        <ecNumber evidence="4">2.7.7.6</ecNumber>
    </recommendedName>
    <alternativeName>
        <fullName evidence="4">DNA-directed RNA polymerase subunit D</fullName>
    </alternativeName>
</protein>
<dbReference type="InterPro" id="IPR017900">
    <property type="entry name" value="4Fe4S_Fe_S_CS"/>
</dbReference>
<evidence type="ECO:0000259" key="5">
    <source>
        <dbReference type="PROSITE" id="PS51379"/>
    </source>
</evidence>
<dbReference type="Gene3D" id="3.30.1360.10">
    <property type="entry name" value="RNA polymerase, RBP11-like subunit"/>
    <property type="match status" value="1"/>
</dbReference>
<keyword evidence="4 6" id="KW-0548">Nucleotidyltransferase</keyword>
<dbReference type="Proteomes" id="UP000316080">
    <property type="component" value="Unassembled WGS sequence"/>
</dbReference>